<dbReference type="EC" id="2.2.1.6" evidence="4 11"/>
<dbReference type="Pfam" id="PF00205">
    <property type="entry name" value="TPP_enzyme_M"/>
    <property type="match status" value="1"/>
</dbReference>
<dbReference type="PANTHER" id="PTHR18968:SF13">
    <property type="entry name" value="ACETOLACTATE SYNTHASE CATALYTIC SUBUNIT, MITOCHONDRIAL"/>
    <property type="match status" value="1"/>
</dbReference>
<dbReference type="Proteomes" id="UP000016932">
    <property type="component" value="Unassembled WGS sequence"/>
</dbReference>
<keyword evidence="7 11" id="KW-0479">Metal-binding</keyword>
<dbReference type="InterPro" id="IPR045229">
    <property type="entry name" value="TPP_enz"/>
</dbReference>
<evidence type="ECO:0000256" key="2">
    <source>
        <dbReference type="ARBA" id="ARBA00005025"/>
    </source>
</evidence>
<evidence type="ECO:0000256" key="7">
    <source>
        <dbReference type="ARBA" id="ARBA00022723"/>
    </source>
</evidence>
<evidence type="ECO:0000313" key="16">
    <source>
        <dbReference type="Proteomes" id="UP000016932"/>
    </source>
</evidence>
<dbReference type="GO" id="GO:0005948">
    <property type="term" value="C:acetolactate synthase complex"/>
    <property type="evidence" value="ECO:0007669"/>
    <property type="project" value="TreeGrafter"/>
</dbReference>
<keyword evidence="5 11" id="KW-0028">Amino-acid biosynthesis</keyword>
<keyword evidence="8 11" id="KW-0460">Magnesium</keyword>
<evidence type="ECO:0000259" key="12">
    <source>
        <dbReference type="Pfam" id="PF00205"/>
    </source>
</evidence>
<evidence type="ECO:0000256" key="6">
    <source>
        <dbReference type="ARBA" id="ARBA00022679"/>
    </source>
</evidence>
<dbReference type="AlphaFoldDB" id="M2YZ67"/>
<gene>
    <name evidence="15" type="ORF">MYCFIDRAFT_35846</name>
</gene>
<dbReference type="PROSITE" id="PS00187">
    <property type="entry name" value="TPP_ENZYMES"/>
    <property type="match status" value="1"/>
</dbReference>
<dbReference type="GO" id="GO:0009099">
    <property type="term" value="P:L-valine biosynthetic process"/>
    <property type="evidence" value="ECO:0007669"/>
    <property type="project" value="UniProtKB-UniPathway"/>
</dbReference>
<dbReference type="Pfam" id="PF02775">
    <property type="entry name" value="TPP_enzyme_C"/>
    <property type="match status" value="1"/>
</dbReference>
<dbReference type="GO" id="GO:0009097">
    <property type="term" value="P:isoleucine biosynthetic process"/>
    <property type="evidence" value="ECO:0007669"/>
    <property type="project" value="UniProtKB-UniPathway"/>
</dbReference>
<dbReference type="HOGENOM" id="CLU_013748_1_2_1"/>
<evidence type="ECO:0000256" key="8">
    <source>
        <dbReference type="ARBA" id="ARBA00022842"/>
    </source>
</evidence>
<dbReference type="KEGG" id="pfj:MYCFIDRAFT_35846"/>
<comment type="cofactor">
    <cofactor evidence="11">
        <name>thiamine diphosphate</name>
        <dbReference type="ChEBI" id="CHEBI:58937"/>
    </cofactor>
    <text evidence="11">Binds 1 thiamine pyrophosphate per subunit.</text>
</comment>
<comment type="cofactor">
    <cofactor evidence="11">
        <name>Mg(2+)</name>
        <dbReference type="ChEBI" id="CHEBI:18420"/>
    </cofactor>
    <text evidence="11">Binds 1 Mg(2+) ion per subunit.</text>
</comment>
<accession>M2YZ67</accession>
<evidence type="ECO:0000313" key="15">
    <source>
        <dbReference type="EMBL" id="EME82935.1"/>
    </source>
</evidence>
<evidence type="ECO:0000256" key="11">
    <source>
        <dbReference type="RuleBase" id="RU003591"/>
    </source>
</evidence>
<dbReference type="InterPro" id="IPR012000">
    <property type="entry name" value="Thiamin_PyroP_enz_cen_dom"/>
</dbReference>
<evidence type="ECO:0000256" key="3">
    <source>
        <dbReference type="ARBA" id="ARBA00007812"/>
    </source>
</evidence>
<dbReference type="InterPro" id="IPR039368">
    <property type="entry name" value="AHAS_TPP"/>
</dbReference>
<comment type="pathway">
    <text evidence="1 11">Amino-acid biosynthesis; L-isoleucine biosynthesis; L-isoleucine from 2-oxobutanoate: step 1/4.</text>
</comment>
<sequence length="684" mass="74165">MARSLLSTCILPEIRALRKPPGLLRNVTFTRALASSTVPRRTIATQVVDTPASFPPPGLPLKFPTAQPVKINSTHGDRKESPLEVDSKYIGLTGGQIFHAMMVKHGVEKIFGYPGGAILPVFDALYDSPAVEVILPKHEQGGGHMAEGYARATGRPGVVLVTSGPGATNLITPLQDALMDGTPMVAFCGQVPTTDLGKDSFQEADVIGITKACTKWCVQPQTVAELPGCIDEAFRIATTGRPGPVLVDLPKDVTASTLTSPPTPLVPLLTEDLQLDPNELSARLARAAALVNQAQKPVIYAGQGILSHPDGPVMLRRLSELAQIPVTTTLLGLGAFDEENPKALHMLGMHGSCYANLAMQEADVILALGARFDDRVTRKVSGFAPKSRQAAAEGRGGIIHFEIWPHNMNKVIDATEIIQGDVVQNLACFVEQVHQVSSEARKPWLKQIEDWKRQYPWAYEKEGDNGVVKPQTVIAVLDELTQDVKDKTVIATGVGAHQMFAATHYRWRYPRSMITSGGLGTMGFGLPAAIGAKIARPGALVIDIDGDSSFGMTMTELTTAECYGIGVKVLILNNEEQGMVTHSQQMFFNDRYACTHGANADFVKFGDAVKVAADRVEHISKLRRKMHWLLFETGDEPALLEVKVDQKVPILPIVMPGTALHEFVPFDEGKVQARRILTRERSGR</sequence>
<dbReference type="FunFam" id="3.40.50.970:FF:000007">
    <property type="entry name" value="Acetolactate synthase"/>
    <property type="match status" value="1"/>
</dbReference>
<reference evidence="15 16" key="1">
    <citation type="journal article" date="2012" name="PLoS Pathog.">
        <title>Diverse lifestyles and strategies of plant pathogenesis encoded in the genomes of eighteen Dothideomycetes fungi.</title>
        <authorList>
            <person name="Ohm R.A."/>
            <person name="Feau N."/>
            <person name="Henrissat B."/>
            <person name="Schoch C.L."/>
            <person name="Horwitz B.A."/>
            <person name="Barry K.W."/>
            <person name="Condon B.J."/>
            <person name="Copeland A.C."/>
            <person name="Dhillon B."/>
            <person name="Glaser F."/>
            <person name="Hesse C.N."/>
            <person name="Kosti I."/>
            <person name="LaButti K."/>
            <person name="Lindquist E.A."/>
            <person name="Lucas S."/>
            <person name="Salamov A.A."/>
            <person name="Bradshaw R.E."/>
            <person name="Ciuffetti L."/>
            <person name="Hamelin R.C."/>
            <person name="Kema G.H.J."/>
            <person name="Lawrence C."/>
            <person name="Scott J.A."/>
            <person name="Spatafora J.W."/>
            <person name="Turgeon B.G."/>
            <person name="de Wit P.J.G.M."/>
            <person name="Zhong S."/>
            <person name="Goodwin S.B."/>
            <person name="Grigoriev I.V."/>
        </authorList>
    </citation>
    <scope>NUCLEOTIDE SEQUENCE [LARGE SCALE GENOMIC DNA]</scope>
    <source>
        <strain evidence="15 16">CIRAD86</strain>
    </source>
</reference>
<dbReference type="GO" id="GO:0003984">
    <property type="term" value="F:acetolactate synthase activity"/>
    <property type="evidence" value="ECO:0007669"/>
    <property type="project" value="UniProtKB-EC"/>
</dbReference>
<dbReference type="VEuPathDB" id="FungiDB:MYCFIDRAFT_35846"/>
<evidence type="ECO:0000256" key="9">
    <source>
        <dbReference type="ARBA" id="ARBA00023052"/>
    </source>
</evidence>
<dbReference type="EMBL" id="KB446558">
    <property type="protein sequence ID" value="EME82935.1"/>
    <property type="molecule type" value="Genomic_DNA"/>
</dbReference>
<organism evidence="15 16">
    <name type="scientific">Pseudocercospora fijiensis (strain CIRAD86)</name>
    <name type="common">Black leaf streak disease fungus</name>
    <name type="synonym">Mycosphaerella fijiensis</name>
    <dbReference type="NCBI Taxonomy" id="383855"/>
    <lineage>
        <taxon>Eukaryota</taxon>
        <taxon>Fungi</taxon>
        <taxon>Dikarya</taxon>
        <taxon>Ascomycota</taxon>
        <taxon>Pezizomycotina</taxon>
        <taxon>Dothideomycetes</taxon>
        <taxon>Dothideomycetidae</taxon>
        <taxon>Mycosphaerellales</taxon>
        <taxon>Mycosphaerellaceae</taxon>
        <taxon>Pseudocercospora</taxon>
    </lineage>
</organism>
<evidence type="ECO:0000256" key="1">
    <source>
        <dbReference type="ARBA" id="ARBA00004974"/>
    </source>
</evidence>
<dbReference type="GO" id="GO:0005739">
    <property type="term" value="C:mitochondrion"/>
    <property type="evidence" value="ECO:0007669"/>
    <property type="project" value="TreeGrafter"/>
</dbReference>
<dbReference type="InterPro" id="IPR029061">
    <property type="entry name" value="THDP-binding"/>
</dbReference>
<dbReference type="GO" id="GO:0050660">
    <property type="term" value="F:flavin adenine dinucleotide binding"/>
    <property type="evidence" value="ECO:0007669"/>
    <property type="project" value="InterPro"/>
</dbReference>
<dbReference type="NCBIfam" id="TIGR00118">
    <property type="entry name" value="acolac_lg"/>
    <property type="match status" value="1"/>
</dbReference>
<dbReference type="UniPathway" id="UPA00047">
    <property type="reaction ID" value="UER00055"/>
</dbReference>
<dbReference type="InterPro" id="IPR011766">
    <property type="entry name" value="TPP_enzyme_TPP-bd"/>
</dbReference>
<dbReference type="Gene3D" id="3.40.50.970">
    <property type="match status" value="2"/>
</dbReference>
<dbReference type="STRING" id="383855.M2YZ67"/>
<dbReference type="UniPathway" id="UPA00049">
    <property type="reaction ID" value="UER00059"/>
</dbReference>
<evidence type="ECO:0000256" key="4">
    <source>
        <dbReference type="ARBA" id="ARBA00013145"/>
    </source>
</evidence>
<feature type="domain" description="Thiamine pyrophosphate enzyme central" evidence="12">
    <location>
        <begin position="284"/>
        <end position="424"/>
    </location>
</feature>
<dbReference type="eggNOG" id="KOG4166">
    <property type="taxonomic scope" value="Eukaryota"/>
</dbReference>
<proteinExistence type="inferred from homology"/>
<keyword evidence="9 11" id="KW-0786">Thiamine pyrophosphate</keyword>
<comment type="catalytic activity">
    <reaction evidence="11">
        <text>2 pyruvate + H(+) = (2S)-2-acetolactate + CO2</text>
        <dbReference type="Rhea" id="RHEA:25249"/>
        <dbReference type="ChEBI" id="CHEBI:15361"/>
        <dbReference type="ChEBI" id="CHEBI:15378"/>
        <dbReference type="ChEBI" id="CHEBI:16526"/>
        <dbReference type="ChEBI" id="CHEBI:58476"/>
        <dbReference type="EC" id="2.2.1.6"/>
    </reaction>
</comment>
<dbReference type="GO" id="GO:0030976">
    <property type="term" value="F:thiamine pyrophosphate binding"/>
    <property type="evidence" value="ECO:0007669"/>
    <property type="project" value="UniProtKB-UniRule"/>
</dbReference>
<dbReference type="OrthoDB" id="16262at2759"/>
<dbReference type="CDD" id="cd02015">
    <property type="entry name" value="TPP_AHAS"/>
    <property type="match status" value="1"/>
</dbReference>
<dbReference type="Gene3D" id="3.40.50.1220">
    <property type="entry name" value="TPP-binding domain"/>
    <property type="match status" value="1"/>
</dbReference>
<keyword evidence="6 11" id="KW-0808">Transferase</keyword>
<keyword evidence="10 11" id="KW-0100">Branched-chain amino acid biosynthesis</keyword>
<feature type="domain" description="Thiamine pyrophosphate enzyme N-terminal TPP-binding" evidence="14">
    <location>
        <begin position="93"/>
        <end position="207"/>
    </location>
</feature>
<dbReference type="RefSeq" id="XP_007925721.1">
    <property type="nucleotide sequence ID" value="XM_007927530.1"/>
</dbReference>
<evidence type="ECO:0000259" key="14">
    <source>
        <dbReference type="Pfam" id="PF02776"/>
    </source>
</evidence>
<evidence type="ECO:0000256" key="5">
    <source>
        <dbReference type="ARBA" id="ARBA00022605"/>
    </source>
</evidence>
<name>M2YZ67_PSEFD</name>
<protein>
    <recommendedName>
        <fullName evidence="4 11">Acetolactate synthase</fullName>
        <ecNumber evidence="4 11">2.2.1.6</ecNumber>
    </recommendedName>
</protein>
<dbReference type="PANTHER" id="PTHR18968">
    <property type="entry name" value="THIAMINE PYROPHOSPHATE ENZYMES"/>
    <property type="match status" value="1"/>
</dbReference>
<dbReference type="GeneID" id="19339084"/>
<dbReference type="InterPro" id="IPR012001">
    <property type="entry name" value="Thiamin_PyroP_enz_TPP-bd_dom"/>
</dbReference>
<dbReference type="InterPro" id="IPR029035">
    <property type="entry name" value="DHS-like_NAD/FAD-binding_dom"/>
</dbReference>
<dbReference type="SUPFAM" id="SSF52518">
    <property type="entry name" value="Thiamin diphosphate-binding fold (THDP-binding)"/>
    <property type="match status" value="2"/>
</dbReference>
<dbReference type="Pfam" id="PF02776">
    <property type="entry name" value="TPP_enzyme_N"/>
    <property type="match status" value="1"/>
</dbReference>
<dbReference type="SUPFAM" id="SSF52467">
    <property type="entry name" value="DHS-like NAD/FAD-binding domain"/>
    <property type="match status" value="1"/>
</dbReference>
<dbReference type="InterPro" id="IPR000399">
    <property type="entry name" value="TPP-bd_CS"/>
</dbReference>
<dbReference type="CDD" id="cd07035">
    <property type="entry name" value="TPP_PYR_POX_like"/>
    <property type="match status" value="1"/>
</dbReference>
<comment type="pathway">
    <text evidence="2 11">Amino-acid biosynthesis; L-valine biosynthesis; L-valine from pyruvate: step 1/4.</text>
</comment>
<comment type="similarity">
    <text evidence="3 11">Belongs to the TPP enzyme family.</text>
</comment>
<keyword evidence="16" id="KW-1185">Reference proteome</keyword>
<evidence type="ECO:0000256" key="10">
    <source>
        <dbReference type="ARBA" id="ARBA00023304"/>
    </source>
</evidence>
<dbReference type="InterPro" id="IPR012846">
    <property type="entry name" value="Acetolactate_synth_lsu"/>
</dbReference>
<dbReference type="FunFam" id="3.40.50.1220:FF:000008">
    <property type="entry name" value="Acetolactate synthase"/>
    <property type="match status" value="1"/>
</dbReference>
<feature type="domain" description="Thiamine pyrophosphate enzyme TPP-binding" evidence="13">
    <location>
        <begin position="493"/>
        <end position="642"/>
    </location>
</feature>
<evidence type="ECO:0000259" key="13">
    <source>
        <dbReference type="Pfam" id="PF02775"/>
    </source>
</evidence>
<dbReference type="GO" id="GO:0000287">
    <property type="term" value="F:magnesium ion binding"/>
    <property type="evidence" value="ECO:0007669"/>
    <property type="project" value="UniProtKB-UniRule"/>
</dbReference>